<name>A0A7J6M4R1_PEROL</name>
<protein>
    <submittedName>
        <fullName evidence="1">Uncharacterized protein</fullName>
    </submittedName>
</protein>
<dbReference type="EMBL" id="JABAHT010000074">
    <property type="protein sequence ID" value="KAF4666416.1"/>
    <property type="molecule type" value="Genomic_DNA"/>
</dbReference>
<sequence>MRQIIDNNLSAHENSLIALLKRIRSKLKDNHHLYNIAADDSIDEDSINVLFNELEDELQLPTGSTANNPSPNVQAVKYCSSIAHRRHPHVVLDEHTRNYAPVIAAVEASRGDRTIAGCGRSSGDQGLMPSWATMGHSSSCSDEKGSTAGEDPSTFWLMPPFMLDTYVRGARRHLAEAAIRYDSGRLKGLITPHA</sequence>
<dbReference type="Proteomes" id="UP000570595">
    <property type="component" value="Unassembled WGS sequence"/>
</dbReference>
<dbReference type="OrthoDB" id="10430546at2759"/>
<evidence type="ECO:0000313" key="2">
    <source>
        <dbReference type="Proteomes" id="UP000570595"/>
    </source>
</evidence>
<comment type="caution">
    <text evidence="1">The sequence shown here is derived from an EMBL/GenBank/DDBJ whole genome shotgun (WGS) entry which is preliminary data.</text>
</comment>
<reference evidence="1 2" key="1">
    <citation type="submission" date="2020-04" db="EMBL/GenBank/DDBJ databases">
        <title>Perkinsus olseni comparative genomics.</title>
        <authorList>
            <person name="Bogema D.R."/>
        </authorList>
    </citation>
    <scope>NUCLEOTIDE SEQUENCE [LARGE SCALE GENOMIC DNA]</scope>
    <source>
        <strain evidence="1">ATCC PRA-179</strain>
    </source>
</reference>
<evidence type="ECO:0000313" key="1">
    <source>
        <dbReference type="EMBL" id="KAF4666416.1"/>
    </source>
</evidence>
<dbReference type="AlphaFoldDB" id="A0A7J6M4R1"/>
<organism evidence="1 2">
    <name type="scientific">Perkinsus olseni</name>
    <name type="common">Perkinsus atlanticus</name>
    <dbReference type="NCBI Taxonomy" id="32597"/>
    <lineage>
        <taxon>Eukaryota</taxon>
        <taxon>Sar</taxon>
        <taxon>Alveolata</taxon>
        <taxon>Perkinsozoa</taxon>
        <taxon>Perkinsea</taxon>
        <taxon>Perkinsida</taxon>
        <taxon>Perkinsidae</taxon>
        <taxon>Perkinsus</taxon>
    </lineage>
</organism>
<accession>A0A7J6M4R1</accession>
<gene>
    <name evidence="1" type="ORF">FOZ61_009791</name>
</gene>
<proteinExistence type="predicted"/>